<feature type="domain" description="Solute-binding protein family 5" evidence="5">
    <location>
        <begin position="72"/>
        <end position="425"/>
    </location>
</feature>
<dbReference type="Gene3D" id="3.40.190.10">
    <property type="entry name" value="Periplasmic binding protein-like II"/>
    <property type="match status" value="1"/>
</dbReference>
<accession>A0A1H1JW20</accession>
<dbReference type="SUPFAM" id="SSF53850">
    <property type="entry name" value="Periplasmic binding protein-like II"/>
    <property type="match status" value="1"/>
</dbReference>
<dbReference type="PIRSF" id="PIRSF002741">
    <property type="entry name" value="MppA"/>
    <property type="match status" value="1"/>
</dbReference>
<comment type="similarity">
    <text evidence="1">Belongs to the bacterial solute-binding protein 5 family.</text>
</comment>
<dbReference type="PANTHER" id="PTHR30290:SF9">
    <property type="entry name" value="OLIGOPEPTIDE-BINDING PROTEIN APPA"/>
    <property type="match status" value="1"/>
</dbReference>
<evidence type="ECO:0000256" key="2">
    <source>
        <dbReference type="ARBA" id="ARBA00022448"/>
    </source>
</evidence>
<dbReference type="Gene3D" id="3.10.105.10">
    <property type="entry name" value="Dipeptide-binding Protein, Domain 3"/>
    <property type="match status" value="1"/>
</dbReference>
<sequence>MQRRSFLKIGLAGAVMDVLPLPSMAAGSRELRMGVTSPPTSLDPQFQDAFISVQATQQIFSTLLSDSSSGVVKPNLASAWKVVDDTTWELTLRSDVKFHDGTPFEPEDVLFSYERVPKVVGSSSPFTASTRNVKSIEIVSRTVIRFKLHTVDPIFDWRLTQVAMLSRKIHASATTADFTSGKAAIGTGPYKFVSYANGQELRLSPNLQYFGGKPAWDSVVIKYISDPGARIAALQSGDVDLIDTVPVENVNRLKQDKALALFETTGFLTIYLFPDSMRKDSPFVFDKDGKPLQSNPLQDVRVRQALSLAVDRSGIVTRLMSGQGTVADQMVSTAVPDRAPNMAALKTDLVEAKRLLAEAGYPNGFRMTLHGPNGYFPNDTNVAQAIAQGFSRIGITTAVEVAPMSVFATKATARAYSLFILGFNSPSTLITMQYLAQTKDAAAGLGGSNRQMYSNPHVDEALKRAGNEMDTARRNAALAEGMKALMADVGLIPVFYTEATWAGRKDRLSYLANPMGHSSAYFAKPV</sequence>
<feature type="signal peptide" evidence="4">
    <location>
        <begin position="1"/>
        <end position="25"/>
    </location>
</feature>
<evidence type="ECO:0000313" key="6">
    <source>
        <dbReference type="EMBL" id="SDR53929.1"/>
    </source>
</evidence>
<dbReference type="CDD" id="cd08498">
    <property type="entry name" value="PBP2_NikA_DppA_OppA_like_2"/>
    <property type="match status" value="1"/>
</dbReference>
<reference evidence="7" key="1">
    <citation type="submission" date="2016-10" db="EMBL/GenBank/DDBJ databases">
        <authorList>
            <person name="Varghese N."/>
        </authorList>
    </citation>
    <scope>NUCLEOTIDE SEQUENCE [LARGE SCALE GENOMIC DNA]</scope>
    <source>
        <strain evidence="7">GAS106B</strain>
    </source>
</reference>
<gene>
    <name evidence="6" type="ORF">SAMN05443245_7307</name>
</gene>
<dbReference type="InterPro" id="IPR000914">
    <property type="entry name" value="SBP_5_dom"/>
</dbReference>
<protein>
    <submittedName>
        <fullName evidence="6">Peptide/nickel transport system substrate-binding protein</fullName>
    </submittedName>
</protein>
<dbReference type="OrthoDB" id="9801799at2"/>
<dbReference type="InterPro" id="IPR039424">
    <property type="entry name" value="SBP_5"/>
</dbReference>
<dbReference type="GO" id="GO:1904680">
    <property type="term" value="F:peptide transmembrane transporter activity"/>
    <property type="evidence" value="ECO:0007669"/>
    <property type="project" value="TreeGrafter"/>
</dbReference>
<keyword evidence="3 4" id="KW-0732">Signal</keyword>
<dbReference type="Pfam" id="PF00496">
    <property type="entry name" value="SBP_bac_5"/>
    <property type="match status" value="1"/>
</dbReference>
<dbReference type="EMBL" id="FNKP01000004">
    <property type="protein sequence ID" value="SDR53929.1"/>
    <property type="molecule type" value="Genomic_DNA"/>
</dbReference>
<dbReference type="GO" id="GO:0043190">
    <property type="term" value="C:ATP-binding cassette (ABC) transporter complex"/>
    <property type="evidence" value="ECO:0007669"/>
    <property type="project" value="InterPro"/>
</dbReference>
<evidence type="ECO:0000256" key="4">
    <source>
        <dbReference type="SAM" id="SignalP"/>
    </source>
</evidence>
<keyword evidence="7" id="KW-1185">Reference proteome</keyword>
<organism evidence="6 7">
    <name type="scientific">Paraburkholderia fungorum</name>
    <dbReference type="NCBI Taxonomy" id="134537"/>
    <lineage>
        <taxon>Bacteria</taxon>
        <taxon>Pseudomonadati</taxon>
        <taxon>Pseudomonadota</taxon>
        <taxon>Betaproteobacteria</taxon>
        <taxon>Burkholderiales</taxon>
        <taxon>Burkholderiaceae</taxon>
        <taxon>Paraburkholderia</taxon>
    </lineage>
</organism>
<evidence type="ECO:0000256" key="3">
    <source>
        <dbReference type="ARBA" id="ARBA00022729"/>
    </source>
</evidence>
<dbReference type="InterPro" id="IPR030678">
    <property type="entry name" value="Peptide/Ni-bd"/>
</dbReference>
<dbReference type="PANTHER" id="PTHR30290">
    <property type="entry name" value="PERIPLASMIC BINDING COMPONENT OF ABC TRANSPORTER"/>
    <property type="match status" value="1"/>
</dbReference>
<dbReference type="RefSeq" id="WP_074773778.1">
    <property type="nucleotide sequence ID" value="NZ_FNKP01000004.1"/>
</dbReference>
<name>A0A1H1JW20_9BURK</name>
<proteinExistence type="inferred from homology"/>
<evidence type="ECO:0000259" key="5">
    <source>
        <dbReference type="Pfam" id="PF00496"/>
    </source>
</evidence>
<dbReference type="GO" id="GO:0030288">
    <property type="term" value="C:outer membrane-bounded periplasmic space"/>
    <property type="evidence" value="ECO:0007669"/>
    <property type="project" value="UniProtKB-ARBA"/>
</dbReference>
<dbReference type="Proteomes" id="UP000183487">
    <property type="component" value="Unassembled WGS sequence"/>
</dbReference>
<evidence type="ECO:0000313" key="7">
    <source>
        <dbReference type="Proteomes" id="UP000183487"/>
    </source>
</evidence>
<keyword evidence="2" id="KW-0813">Transport</keyword>
<dbReference type="GO" id="GO:0015833">
    <property type="term" value="P:peptide transport"/>
    <property type="evidence" value="ECO:0007669"/>
    <property type="project" value="TreeGrafter"/>
</dbReference>
<dbReference type="AlphaFoldDB" id="A0A1H1JW20"/>
<feature type="chain" id="PRO_5010318078" evidence="4">
    <location>
        <begin position="26"/>
        <end position="526"/>
    </location>
</feature>
<evidence type="ECO:0000256" key="1">
    <source>
        <dbReference type="ARBA" id="ARBA00005695"/>
    </source>
</evidence>